<protein>
    <submittedName>
        <fullName evidence="5">M20/M25/M40 family metallo-hydrolase</fullName>
    </submittedName>
</protein>
<dbReference type="InterPro" id="IPR050072">
    <property type="entry name" value="Peptidase_M20A"/>
</dbReference>
<keyword evidence="6" id="KW-1185">Reference proteome</keyword>
<comment type="caution">
    <text evidence="5">The sequence shown here is derived from an EMBL/GenBank/DDBJ whole genome shotgun (WGS) entry which is preliminary data.</text>
</comment>
<dbReference type="PANTHER" id="PTHR43808:SF9">
    <property type="entry name" value="BLL0789 PROTEIN"/>
    <property type="match status" value="1"/>
</dbReference>
<dbReference type="InterPro" id="IPR011650">
    <property type="entry name" value="Peptidase_M20_dimer"/>
</dbReference>
<gene>
    <name evidence="5" type="ORF">HLI28_09785</name>
</gene>
<dbReference type="InterPro" id="IPR002933">
    <property type="entry name" value="Peptidase_M20"/>
</dbReference>
<dbReference type="SUPFAM" id="SSF55031">
    <property type="entry name" value="Bacterial exopeptidase dimerisation domain"/>
    <property type="match status" value="1"/>
</dbReference>
<dbReference type="GO" id="GO:0016787">
    <property type="term" value="F:hydrolase activity"/>
    <property type="evidence" value="ECO:0007669"/>
    <property type="project" value="UniProtKB-KW"/>
</dbReference>
<evidence type="ECO:0000256" key="1">
    <source>
        <dbReference type="ARBA" id="ARBA00022723"/>
    </source>
</evidence>
<feature type="active site" description="Proton acceptor" evidence="3">
    <location>
        <position position="165"/>
    </location>
</feature>
<dbReference type="Pfam" id="PF01546">
    <property type="entry name" value="Peptidase_M20"/>
    <property type="match status" value="1"/>
</dbReference>
<evidence type="ECO:0000313" key="6">
    <source>
        <dbReference type="Proteomes" id="UP000557204"/>
    </source>
</evidence>
<dbReference type="Gene3D" id="3.40.630.10">
    <property type="entry name" value="Zn peptidases"/>
    <property type="match status" value="1"/>
</dbReference>
<keyword evidence="1" id="KW-0479">Metal-binding</keyword>
<proteinExistence type="predicted"/>
<sequence length="415" mass="42525">MTGVGQATATAGPSAESSVLLRRATSSLARYAEELTELTSFDSGTWNAAGTRRVVAWCAARVEALGARTKIVELDGDGPAVGPALVARLAVPTDAQVLLVGHADTVYPDGTAARRRTRRAGRRVLGPGVSDDKGGVLAGIHAMELLADLPGPRRGEVVLLVSPDEEVGSPRSVGLLTSLARTADVVLGLECARENGDLVRARKGVCDVDITLRGRSAHAGIEPERGADAALAAARLVVALHEAARTRDGVSLNVGVVRAGSRPNVVADVAELRLEVRATTAVALDEMLGTVDALVDDLAAAGVNGTTARSGHCPPFEPTPASTELLRRAVRRAQDLGLTVSGAATGGVGDTNFAAATGTPALDGLGPVGGGDHSDAEWLDLSSVPARVALLAGLVLDVGRSTTTPHDRPARKDDR</sequence>
<dbReference type="GO" id="GO:0046872">
    <property type="term" value="F:metal ion binding"/>
    <property type="evidence" value="ECO:0007669"/>
    <property type="project" value="UniProtKB-KW"/>
</dbReference>
<keyword evidence="2 5" id="KW-0378">Hydrolase</keyword>
<feature type="active site" evidence="3">
    <location>
        <position position="104"/>
    </location>
</feature>
<dbReference type="Pfam" id="PF07687">
    <property type="entry name" value="M20_dimer"/>
    <property type="match status" value="1"/>
</dbReference>
<name>A0A849K3G2_9MICO</name>
<dbReference type="InterPro" id="IPR036264">
    <property type="entry name" value="Bact_exopeptidase_dim_dom"/>
</dbReference>
<dbReference type="EMBL" id="JABFAJ010000018">
    <property type="protein sequence ID" value="NNU27828.1"/>
    <property type="molecule type" value="Genomic_DNA"/>
</dbReference>
<dbReference type="Gene3D" id="3.30.70.360">
    <property type="match status" value="1"/>
</dbReference>
<dbReference type="SUPFAM" id="SSF53187">
    <property type="entry name" value="Zn-dependent exopeptidases"/>
    <property type="match status" value="1"/>
</dbReference>
<organism evidence="5 6">
    <name type="scientific">Isoptericola sediminis</name>
    <dbReference type="NCBI Taxonomy" id="2733572"/>
    <lineage>
        <taxon>Bacteria</taxon>
        <taxon>Bacillati</taxon>
        <taxon>Actinomycetota</taxon>
        <taxon>Actinomycetes</taxon>
        <taxon>Micrococcales</taxon>
        <taxon>Promicromonosporaceae</taxon>
        <taxon>Isoptericola</taxon>
    </lineage>
</organism>
<evidence type="ECO:0000259" key="4">
    <source>
        <dbReference type="Pfam" id="PF07687"/>
    </source>
</evidence>
<dbReference type="PANTHER" id="PTHR43808">
    <property type="entry name" value="ACETYLORNITHINE DEACETYLASE"/>
    <property type="match status" value="1"/>
</dbReference>
<feature type="domain" description="Peptidase M20 dimerisation" evidence="4">
    <location>
        <begin position="201"/>
        <end position="300"/>
    </location>
</feature>
<evidence type="ECO:0000256" key="2">
    <source>
        <dbReference type="ARBA" id="ARBA00022801"/>
    </source>
</evidence>
<dbReference type="PIRSF" id="PIRSF037238">
    <property type="entry name" value="Carboxypeptidase_G2"/>
    <property type="match status" value="1"/>
</dbReference>
<dbReference type="Proteomes" id="UP000557204">
    <property type="component" value="Unassembled WGS sequence"/>
</dbReference>
<evidence type="ECO:0000256" key="3">
    <source>
        <dbReference type="PIRSR" id="PIRSR037238-1"/>
    </source>
</evidence>
<accession>A0A849K3G2</accession>
<reference evidence="5 6" key="1">
    <citation type="submission" date="2020-05" db="EMBL/GenBank/DDBJ databases">
        <title>Genome sequence of Isoptericola sp. JC619 isolated from Chilika lagoon, India.</title>
        <authorList>
            <person name="Kumar D."/>
            <person name="Appam K."/>
            <person name="Gandham S."/>
            <person name="Uppada J."/>
            <person name="Sasikala C."/>
            <person name="Venkata Ramana C."/>
        </authorList>
    </citation>
    <scope>NUCLEOTIDE SEQUENCE [LARGE SCALE GENOMIC DNA]</scope>
    <source>
        <strain evidence="5 6">JC619</strain>
    </source>
</reference>
<dbReference type="RefSeq" id="WP_171247336.1">
    <property type="nucleotide sequence ID" value="NZ_JABFAJ010000018.1"/>
</dbReference>
<evidence type="ECO:0000313" key="5">
    <source>
        <dbReference type="EMBL" id="NNU27828.1"/>
    </source>
</evidence>
<dbReference type="AlphaFoldDB" id="A0A849K3G2"/>
<dbReference type="InterPro" id="IPR017150">
    <property type="entry name" value="Pept_M20_glutamate_carboxypep"/>
</dbReference>